<dbReference type="Proteomes" id="UP001564408">
    <property type="component" value="Unassembled WGS sequence"/>
</dbReference>
<proteinExistence type="predicted"/>
<gene>
    <name evidence="1" type="ORF">ABC977_04100</name>
</gene>
<comment type="caution">
    <text evidence="1">The sequence shown here is derived from an EMBL/GenBank/DDBJ whole genome shotgun (WGS) entry which is preliminary data.</text>
</comment>
<name>A0ABV4BAV2_9GAMM</name>
<keyword evidence="2" id="KW-1185">Reference proteome</keyword>
<evidence type="ECO:0000313" key="1">
    <source>
        <dbReference type="EMBL" id="MEY6431586.1"/>
    </source>
</evidence>
<accession>A0ABV4BAV2</accession>
<reference evidence="1 2" key="1">
    <citation type="submission" date="2024-05" db="EMBL/GenBank/DDBJ databases">
        <title>Genome Sequence and Characterization of the New Strain Purple Sulfur Bacterium of Genus Thioalkalicoccus.</title>
        <authorList>
            <person name="Bryantseva I.A."/>
            <person name="Kyndt J.A."/>
            <person name="Imhoff J.F."/>
        </authorList>
    </citation>
    <scope>NUCLEOTIDE SEQUENCE [LARGE SCALE GENOMIC DNA]</scope>
    <source>
        <strain evidence="1 2">Um2</strain>
    </source>
</reference>
<evidence type="ECO:0000313" key="2">
    <source>
        <dbReference type="Proteomes" id="UP001564408"/>
    </source>
</evidence>
<dbReference type="RefSeq" id="WP_369665964.1">
    <property type="nucleotide sequence ID" value="NZ_JBDKXB010000003.1"/>
</dbReference>
<sequence length="86" mass="9776">MGTRTVRLDEEAEKTLERLRNLTGLSISEVLKRGLSAYESEAMKQTRRTPYDIYSELDLGEGGYAIAPASEAKHAVREAIRRKHQR</sequence>
<protein>
    <submittedName>
        <fullName evidence="1">Ribbon-helix-helix protein, CopG family</fullName>
    </submittedName>
</protein>
<organism evidence="1 2">
    <name type="scientific">Thioalkalicoccus limnaeus</name>
    <dbReference type="NCBI Taxonomy" id="120681"/>
    <lineage>
        <taxon>Bacteria</taxon>
        <taxon>Pseudomonadati</taxon>
        <taxon>Pseudomonadota</taxon>
        <taxon>Gammaproteobacteria</taxon>
        <taxon>Chromatiales</taxon>
        <taxon>Chromatiaceae</taxon>
        <taxon>Thioalkalicoccus</taxon>
    </lineage>
</organism>
<dbReference type="EMBL" id="JBDKXB010000003">
    <property type="protein sequence ID" value="MEY6431586.1"/>
    <property type="molecule type" value="Genomic_DNA"/>
</dbReference>